<evidence type="ECO:0000313" key="8">
    <source>
        <dbReference type="EMBL" id="SNT72365.1"/>
    </source>
</evidence>
<evidence type="ECO:0000259" key="7">
    <source>
        <dbReference type="SMART" id="SM01217"/>
    </source>
</evidence>
<dbReference type="FunFam" id="2.60.40.10:FF:000495">
    <property type="entry name" value="Periplasmic beta-glucosidase"/>
    <property type="match status" value="1"/>
</dbReference>
<dbReference type="FunFam" id="3.20.20.300:FF:000005">
    <property type="entry name" value="Periplasmic beta-glucosidase"/>
    <property type="match status" value="1"/>
</dbReference>
<dbReference type="InterPro" id="IPR001764">
    <property type="entry name" value="Glyco_hydro_3_N"/>
</dbReference>
<dbReference type="Pfam" id="PF00933">
    <property type="entry name" value="Glyco_hydro_3"/>
    <property type="match status" value="1"/>
</dbReference>
<dbReference type="InterPro" id="IPR002772">
    <property type="entry name" value="Glyco_hydro_3_C"/>
</dbReference>
<organism evidence="8 9">
    <name type="scientific">Amphiplicatus metriothermophilus</name>
    <dbReference type="NCBI Taxonomy" id="1519374"/>
    <lineage>
        <taxon>Bacteria</taxon>
        <taxon>Pseudomonadati</taxon>
        <taxon>Pseudomonadota</taxon>
        <taxon>Alphaproteobacteria</taxon>
        <taxon>Parvularculales</taxon>
        <taxon>Parvularculaceae</taxon>
        <taxon>Amphiplicatus</taxon>
    </lineage>
</organism>
<dbReference type="InterPro" id="IPR036881">
    <property type="entry name" value="Glyco_hydro_3_C_sf"/>
</dbReference>
<dbReference type="InterPro" id="IPR017853">
    <property type="entry name" value="GH"/>
</dbReference>
<feature type="signal peptide" evidence="6">
    <location>
        <begin position="1"/>
        <end position="25"/>
    </location>
</feature>
<reference evidence="8 9" key="1">
    <citation type="submission" date="2017-07" db="EMBL/GenBank/DDBJ databases">
        <authorList>
            <person name="Sun Z.S."/>
            <person name="Albrecht U."/>
            <person name="Echele G."/>
            <person name="Lee C.C."/>
        </authorList>
    </citation>
    <scope>NUCLEOTIDE SEQUENCE [LARGE SCALE GENOMIC DNA]</scope>
    <source>
        <strain evidence="8 9">CGMCC 1.12710</strain>
    </source>
</reference>
<dbReference type="Gene3D" id="2.60.40.10">
    <property type="entry name" value="Immunoglobulins"/>
    <property type="match status" value="1"/>
</dbReference>
<dbReference type="PANTHER" id="PTHR42715:SF10">
    <property type="entry name" value="BETA-GLUCOSIDASE"/>
    <property type="match status" value="1"/>
</dbReference>
<keyword evidence="2" id="KW-0378">Hydrolase</keyword>
<dbReference type="PANTHER" id="PTHR42715">
    <property type="entry name" value="BETA-GLUCOSIDASE"/>
    <property type="match status" value="1"/>
</dbReference>
<dbReference type="SUPFAM" id="SSF52279">
    <property type="entry name" value="Beta-D-glucan exohydrolase, C-terminal domain"/>
    <property type="match status" value="1"/>
</dbReference>
<dbReference type="Pfam" id="PF14310">
    <property type="entry name" value="Fn3-like"/>
    <property type="match status" value="1"/>
</dbReference>
<dbReference type="SMART" id="SM01217">
    <property type="entry name" value="Fn3_like"/>
    <property type="match status" value="1"/>
</dbReference>
<dbReference type="InterPro" id="IPR050288">
    <property type="entry name" value="Cellulose_deg_GH3"/>
</dbReference>
<dbReference type="NCBIfam" id="NF011678">
    <property type="entry name" value="PRK15098.1"/>
    <property type="match status" value="1"/>
</dbReference>
<dbReference type="Gene3D" id="3.40.50.1700">
    <property type="entry name" value="Glycoside hydrolase family 3 C-terminal domain"/>
    <property type="match status" value="1"/>
</dbReference>
<evidence type="ECO:0000256" key="4">
    <source>
        <dbReference type="ARBA" id="ARBA00032194"/>
    </source>
</evidence>
<feature type="chain" id="PRO_5012760350" description="Beta-D-glucoside glucohydrolase" evidence="6">
    <location>
        <begin position="26"/>
        <end position="753"/>
    </location>
</feature>
<evidence type="ECO:0000256" key="2">
    <source>
        <dbReference type="ARBA" id="ARBA00022801"/>
    </source>
</evidence>
<name>A0A239PQ25_9PROT</name>
<feature type="domain" description="Fibronectin type III-like" evidence="7">
    <location>
        <begin position="672"/>
        <end position="741"/>
    </location>
</feature>
<comment type="similarity">
    <text evidence="1">Belongs to the glycosyl hydrolase 3 family.</text>
</comment>
<dbReference type="Proteomes" id="UP000198346">
    <property type="component" value="Unassembled WGS sequence"/>
</dbReference>
<dbReference type="InterPro" id="IPR036962">
    <property type="entry name" value="Glyco_hydro_3_N_sf"/>
</dbReference>
<evidence type="ECO:0000256" key="1">
    <source>
        <dbReference type="ARBA" id="ARBA00005336"/>
    </source>
</evidence>
<dbReference type="RefSeq" id="WP_200815260.1">
    <property type="nucleotide sequence ID" value="NZ_FZQA01000002.1"/>
</dbReference>
<dbReference type="Pfam" id="PF01915">
    <property type="entry name" value="Glyco_hydro_3_C"/>
    <property type="match status" value="1"/>
</dbReference>
<evidence type="ECO:0000256" key="5">
    <source>
        <dbReference type="ARBA" id="ARBA00032594"/>
    </source>
</evidence>
<dbReference type="PRINTS" id="PR00133">
    <property type="entry name" value="GLHYDRLASE3"/>
</dbReference>
<evidence type="ECO:0000256" key="6">
    <source>
        <dbReference type="SAM" id="SignalP"/>
    </source>
</evidence>
<gene>
    <name evidence="8" type="ORF">SAMN06297382_1405</name>
</gene>
<dbReference type="GO" id="GO:0005975">
    <property type="term" value="P:carbohydrate metabolic process"/>
    <property type="evidence" value="ECO:0007669"/>
    <property type="project" value="InterPro"/>
</dbReference>
<accession>A0A239PQ25</accession>
<dbReference type="InterPro" id="IPR013783">
    <property type="entry name" value="Ig-like_fold"/>
</dbReference>
<keyword evidence="9" id="KW-1185">Reference proteome</keyword>
<dbReference type="Gene3D" id="3.20.20.300">
    <property type="entry name" value="Glycoside hydrolase, family 3, N-terminal domain"/>
    <property type="match status" value="1"/>
</dbReference>
<dbReference type="AlphaFoldDB" id="A0A239PQ25"/>
<sequence>MKTLAKRPGLAIGAALMCLAAAARGAEADAIDARIETLLAQMTLAEKVGQLVLYSDPGDVTGPAPQDETQRRKVEFVKSGLIGSMLNVIGVEDVREIQKIAVEDSRLGIPMLFGYDVIHGHKTAFPIPLAEAASWDLALIEKSARIAAIEASAQGLNWTFAPMVDISRDPRWGRVMEGAGEDPFLGAEIAVVRVRGFQGEDLAAPDTIAATLKHFAAYGFAESGKDYNAADIGTVTLFNVVLPPFRKAIERANARVVMNSFNTLNGVPATGDRWLQRDILKGAWGFDGFIVSDWSSGLEMIAHGFAPDAREAARLAILAGSDVDMESDIYKRYLEGLAADGAAPMEMIDDAVRRVLRVKFELGLFDDPYRYLDAAREKKALSEPAHRELALKIAERSIVLLKNEGEILPLRAHDSIALIGALAADKDTPLGNWRAQAEFGSAVSVREAFEAAGVDFEYEEGAALEVGQANFADEVLVNTSDRSGFDAAVEAAGRADKVVIVLGEDAMQSGEGRSRAHLGFPGVQQDLLEAVCEANQNVILVVMSGRPLVLSWAAENVPAIVQAWHLGHEAGTAITNVLTGAYNPSGKLPMTFPRAGGQIPIYYNHLNTGRPGPREEVFWSHYIDESNAPLYPFGHGLSYTTFSYSRLSVRQRGENIEISVRVRNDGQVAGEETVQLYMRDRTASVSRPVRELKGFRKIELRPGESRRITFSLTKEELGFYNQRGEYVVEPGTFDFFVGGSSAATLTTSLNYRV</sequence>
<dbReference type="SUPFAM" id="SSF51445">
    <property type="entry name" value="(Trans)glycosidases"/>
    <property type="match status" value="1"/>
</dbReference>
<evidence type="ECO:0000256" key="3">
    <source>
        <dbReference type="ARBA" id="ARBA00031448"/>
    </source>
</evidence>
<keyword evidence="6" id="KW-0732">Signal</keyword>
<dbReference type="EMBL" id="FZQA01000002">
    <property type="protein sequence ID" value="SNT72365.1"/>
    <property type="molecule type" value="Genomic_DNA"/>
</dbReference>
<dbReference type="InterPro" id="IPR026891">
    <property type="entry name" value="Fn3-like"/>
</dbReference>
<evidence type="ECO:0000313" key="9">
    <source>
        <dbReference type="Proteomes" id="UP000198346"/>
    </source>
</evidence>
<dbReference type="GO" id="GO:0008422">
    <property type="term" value="F:beta-glucosidase activity"/>
    <property type="evidence" value="ECO:0007669"/>
    <property type="project" value="UniProtKB-ARBA"/>
</dbReference>
<proteinExistence type="inferred from homology"/>
<protein>
    <recommendedName>
        <fullName evidence="5">Beta-D-glucoside glucohydrolase</fullName>
    </recommendedName>
    <alternativeName>
        <fullName evidence="3">Cellobiase</fullName>
    </alternativeName>
    <alternativeName>
        <fullName evidence="4">Gentiobiase</fullName>
    </alternativeName>
</protein>